<sequence length="92" mass="10220">MNILLKNAIDSVFEKLNALSNEEFEQRLSESEGGDIALSFLDLFAFYSDALGSFVAGKFIVSSLSTFLFVESDYQYLRPLEAANDVSYLMAA</sequence>
<dbReference type="Proteomes" id="UP000620127">
    <property type="component" value="Unassembled WGS sequence"/>
</dbReference>
<evidence type="ECO:0000313" key="2">
    <source>
        <dbReference type="Proteomes" id="UP000620127"/>
    </source>
</evidence>
<dbReference type="RefSeq" id="WP_189346008.1">
    <property type="nucleotide sequence ID" value="NZ_BMYT01000003.1"/>
</dbReference>
<evidence type="ECO:0000313" key="1">
    <source>
        <dbReference type="EMBL" id="GGX14004.1"/>
    </source>
</evidence>
<comment type="caution">
    <text evidence="1">The sequence shown here is derived from an EMBL/GenBank/DDBJ whole genome shotgun (WGS) entry which is preliminary data.</text>
</comment>
<reference evidence="2" key="1">
    <citation type="journal article" date="2019" name="Int. J. Syst. Evol. Microbiol.">
        <title>The Global Catalogue of Microorganisms (GCM) 10K type strain sequencing project: providing services to taxonomists for standard genome sequencing and annotation.</title>
        <authorList>
            <consortium name="The Broad Institute Genomics Platform"/>
            <consortium name="The Broad Institute Genome Sequencing Center for Infectious Disease"/>
            <person name="Wu L."/>
            <person name="Ma J."/>
        </authorList>
    </citation>
    <scope>NUCLEOTIDE SEQUENCE [LARGE SCALE GENOMIC DNA]</scope>
    <source>
        <strain evidence="2">KCTC 23916</strain>
    </source>
</reference>
<organism evidence="1 2">
    <name type="scientific">Undibacterium macrobrachii</name>
    <dbReference type="NCBI Taxonomy" id="1119058"/>
    <lineage>
        <taxon>Bacteria</taxon>
        <taxon>Pseudomonadati</taxon>
        <taxon>Pseudomonadota</taxon>
        <taxon>Betaproteobacteria</taxon>
        <taxon>Burkholderiales</taxon>
        <taxon>Oxalobacteraceae</taxon>
        <taxon>Undibacterium</taxon>
    </lineage>
</organism>
<keyword evidence="2" id="KW-1185">Reference proteome</keyword>
<accession>A0ABQ2XFQ0</accession>
<protein>
    <submittedName>
        <fullName evidence="1">Uncharacterized protein</fullName>
    </submittedName>
</protein>
<name>A0ABQ2XFQ0_9BURK</name>
<dbReference type="EMBL" id="BMYT01000003">
    <property type="protein sequence ID" value="GGX14004.1"/>
    <property type="molecule type" value="Genomic_DNA"/>
</dbReference>
<gene>
    <name evidence="1" type="ORF">GCM10011282_20160</name>
</gene>
<proteinExistence type="predicted"/>